<organism evidence="1">
    <name type="scientific">Bradyrhizobium septentrionale</name>
    <dbReference type="NCBI Taxonomy" id="1404411"/>
    <lineage>
        <taxon>Bacteria</taxon>
        <taxon>Pseudomonadati</taxon>
        <taxon>Pseudomonadota</taxon>
        <taxon>Alphaproteobacteria</taxon>
        <taxon>Hyphomicrobiales</taxon>
        <taxon>Nitrobacteraceae</taxon>
        <taxon>Bradyrhizobium</taxon>
    </lineage>
</organism>
<dbReference type="RefSeq" id="WP_166205071.1">
    <property type="nucleotide sequence ID" value="NZ_CP088288.1"/>
</dbReference>
<comment type="caution">
    <text evidence="1">The sequence shown here is derived from an EMBL/GenBank/DDBJ whole genome shotgun (WGS) entry which is preliminary data.</text>
</comment>
<protein>
    <submittedName>
        <fullName evidence="1">Uncharacterized protein</fullName>
    </submittedName>
</protein>
<sequence>MLTNIRTYLTEMNVSPQLADEMLKTAPSDVRYLSAKEQEKFGLTIIDPIELETTSLQQAQELGISRREHIRREALSRSQCPADASFGDCCQQVMKTGSLPLVDLSRFGTPVD</sequence>
<reference evidence="1" key="1">
    <citation type="submission" date="2020-06" db="EMBL/GenBank/DDBJ databases">
        <title>Whole Genome Sequence of Bradyrhizobium sp. Strain 1S1.</title>
        <authorList>
            <person name="Bromfield E.S.P."/>
            <person name="Cloutier S."/>
        </authorList>
    </citation>
    <scope>NUCLEOTIDE SEQUENCE [LARGE SCALE GENOMIC DNA]</scope>
    <source>
        <strain evidence="1">1S1</strain>
    </source>
</reference>
<accession>A0A973W159</accession>
<gene>
    <name evidence="1" type="ORF">HAP48_022015</name>
</gene>
<name>A0A973W159_9BRAD</name>
<proteinExistence type="predicted"/>
<dbReference type="AlphaFoldDB" id="A0A973W159"/>
<evidence type="ECO:0000313" key="1">
    <source>
        <dbReference type="EMBL" id="NVI45588.1"/>
    </source>
</evidence>
<dbReference type="EMBL" id="JAAOLE020000001">
    <property type="protein sequence ID" value="NVI45588.1"/>
    <property type="molecule type" value="Genomic_DNA"/>
</dbReference>